<dbReference type="InterPro" id="IPR032675">
    <property type="entry name" value="LRR_dom_sf"/>
</dbReference>
<sequence length="194" mass="22595">MIIYDIRYMRSMKLFNNRKMLVFKSVLFCLLFSCLNAENICFKNVTVHGYNLHNHTIEKVIISSNNLKDELPKFVFDTIEMENENVAVLYENCISDMDSLKELLLKKNGIQEIRPGALKNLPALRIIKLNGNKLKTIKRGVFNNLLVSEIDLRENEIEFIEDTAFNNMPQLLVIRLTLNKLTKWNKIGFSTHLT</sequence>
<keyword evidence="1" id="KW-0433">Leucine-rich repeat</keyword>
<dbReference type="InterPro" id="IPR003591">
    <property type="entry name" value="Leu-rich_rpt_typical-subtyp"/>
</dbReference>
<dbReference type="PANTHER" id="PTHR24373:SF370">
    <property type="entry name" value="FISH-LIPS, ISOFORM E"/>
    <property type="match status" value="1"/>
</dbReference>
<reference evidence="5 6" key="1">
    <citation type="journal article" date="2021" name="BMC Biol.">
        <title>Horizontally acquired antibacterial genes associated with adaptive radiation of ladybird beetles.</title>
        <authorList>
            <person name="Li H.S."/>
            <person name="Tang X.F."/>
            <person name="Huang Y.H."/>
            <person name="Xu Z.Y."/>
            <person name="Chen M.L."/>
            <person name="Du X.Y."/>
            <person name="Qiu B.Y."/>
            <person name="Chen P.T."/>
            <person name="Zhang W."/>
            <person name="Slipinski A."/>
            <person name="Escalona H.E."/>
            <person name="Waterhouse R.M."/>
            <person name="Zwick A."/>
            <person name="Pang H."/>
        </authorList>
    </citation>
    <scope>NUCLEOTIDE SEQUENCE [LARGE SCALE GENOMIC DNA]</scope>
    <source>
        <strain evidence="5">SYSU2018</strain>
    </source>
</reference>
<keyword evidence="6" id="KW-1185">Reference proteome</keyword>
<dbReference type="EMBL" id="JABFTP020000103">
    <property type="protein sequence ID" value="KAL3278306.1"/>
    <property type="molecule type" value="Genomic_DNA"/>
</dbReference>
<keyword evidence="2 4" id="KW-0732">Signal</keyword>
<evidence type="ECO:0000256" key="4">
    <source>
        <dbReference type="SAM" id="SignalP"/>
    </source>
</evidence>
<feature type="signal peptide" evidence="4">
    <location>
        <begin position="1"/>
        <end position="37"/>
    </location>
</feature>
<dbReference type="SUPFAM" id="SSF52058">
    <property type="entry name" value="L domain-like"/>
    <property type="match status" value="1"/>
</dbReference>
<organism evidence="5 6">
    <name type="scientific">Cryptolaemus montrouzieri</name>
    <dbReference type="NCBI Taxonomy" id="559131"/>
    <lineage>
        <taxon>Eukaryota</taxon>
        <taxon>Metazoa</taxon>
        <taxon>Ecdysozoa</taxon>
        <taxon>Arthropoda</taxon>
        <taxon>Hexapoda</taxon>
        <taxon>Insecta</taxon>
        <taxon>Pterygota</taxon>
        <taxon>Neoptera</taxon>
        <taxon>Endopterygota</taxon>
        <taxon>Coleoptera</taxon>
        <taxon>Polyphaga</taxon>
        <taxon>Cucujiformia</taxon>
        <taxon>Coccinelloidea</taxon>
        <taxon>Coccinellidae</taxon>
        <taxon>Scymninae</taxon>
        <taxon>Scymnini</taxon>
        <taxon>Cryptolaemus</taxon>
    </lineage>
</organism>
<feature type="chain" id="PRO_5044747483" evidence="4">
    <location>
        <begin position="38"/>
        <end position="194"/>
    </location>
</feature>
<protein>
    <submittedName>
        <fullName evidence="5">Uncharacterized protein</fullName>
    </submittedName>
</protein>
<evidence type="ECO:0000313" key="5">
    <source>
        <dbReference type="EMBL" id="KAL3278306.1"/>
    </source>
</evidence>
<dbReference type="InterPro" id="IPR001611">
    <property type="entry name" value="Leu-rich_rpt"/>
</dbReference>
<evidence type="ECO:0000313" key="6">
    <source>
        <dbReference type="Proteomes" id="UP001516400"/>
    </source>
</evidence>
<evidence type="ECO:0000256" key="2">
    <source>
        <dbReference type="ARBA" id="ARBA00022729"/>
    </source>
</evidence>
<dbReference type="PANTHER" id="PTHR24373">
    <property type="entry name" value="SLIT RELATED LEUCINE-RICH REPEAT NEURONAL PROTEIN"/>
    <property type="match status" value="1"/>
</dbReference>
<gene>
    <name evidence="5" type="ORF">HHI36_013639</name>
</gene>
<dbReference type="Gene3D" id="3.80.10.10">
    <property type="entry name" value="Ribonuclease Inhibitor"/>
    <property type="match status" value="1"/>
</dbReference>
<evidence type="ECO:0000256" key="1">
    <source>
        <dbReference type="ARBA" id="ARBA00022614"/>
    </source>
</evidence>
<keyword evidence="3" id="KW-0677">Repeat</keyword>
<accession>A0ABD2NJ34</accession>
<dbReference type="InterPro" id="IPR050328">
    <property type="entry name" value="Dev_Immune_Receptor"/>
</dbReference>
<name>A0ABD2NJ34_9CUCU</name>
<evidence type="ECO:0000256" key="3">
    <source>
        <dbReference type="ARBA" id="ARBA00022737"/>
    </source>
</evidence>
<dbReference type="AlphaFoldDB" id="A0ABD2NJ34"/>
<proteinExistence type="predicted"/>
<dbReference type="SMART" id="SM00369">
    <property type="entry name" value="LRR_TYP"/>
    <property type="match status" value="3"/>
</dbReference>
<comment type="caution">
    <text evidence="5">The sequence shown here is derived from an EMBL/GenBank/DDBJ whole genome shotgun (WGS) entry which is preliminary data.</text>
</comment>
<dbReference type="Pfam" id="PF13855">
    <property type="entry name" value="LRR_8"/>
    <property type="match status" value="2"/>
</dbReference>
<dbReference type="Proteomes" id="UP001516400">
    <property type="component" value="Unassembled WGS sequence"/>
</dbReference>